<dbReference type="InterPro" id="IPR009072">
    <property type="entry name" value="Histone-fold"/>
</dbReference>
<comment type="subcellular location">
    <subcellularLocation>
        <location evidence="1">Nucleus</location>
    </subcellularLocation>
</comment>
<dbReference type="GO" id="GO:0030527">
    <property type="term" value="F:structural constituent of chromatin"/>
    <property type="evidence" value="ECO:0007669"/>
    <property type="project" value="InterPro"/>
</dbReference>
<keyword evidence="1" id="KW-0539">Nucleus</keyword>
<accession>A0A8B9NVE1</accession>
<dbReference type="GO" id="GO:0005634">
    <property type="term" value="C:nucleus"/>
    <property type="evidence" value="ECO:0007669"/>
    <property type="project" value="UniProtKB-SubCell"/>
</dbReference>
<dbReference type="CDD" id="cd00074">
    <property type="entry name" value="HFD_H2A"/>
    <property type="match status" value="1"/>
</dbReference>
<dbReference type="SMART" id="SM00414">
    <property type="entry name" value="H2A"/>
    <property type="match status" value="1"/>
</dbReference>
<comment type="similarity">
    <text evidence="1">Belongs to the histone H2A family.</text>
</comment>
<dbReference type="Gene3D" id="1.10.20.10">
    <property type="entry name" value="Histone, subunit A"/>
    <property type="match status" value="1"/>
</dbReference>
<evidence type="ECO:0000256" key="2">
    <source>
        <dbReference type="SAM" id="MobiDB-lite"/>
    </source>
</evidence>
<dbReference type="GO" id="GO:0046982">
    <property type="term" value="F:protein heterodimerization activity"/>
    <property type="evidence" value="ECO:0007669"/>
    <property type="project" value="InterPro"/>
</dbReference>
<dbReference type="AlphaFoldDB" id="A0A8B9NVE1"/>
<keyword evidence="1" id="KW-0158">Chromosome</keyword>
<feature type="compositionally biased region" description="Basic residues" evidence="2">
    <location>
        <begin position="120"/>
        <end position="129"/>
    </location>
</feature>
<dbReference type="Ensembl" id="ENSAOWT00000001149.1">
    <property type="protein sequence ID" value="ENSAOWP00000001005.1"/>
    <property type="gene ID" value="ENSAOWG00000000749.1"/>
</dbReference>
<evidence type="ECO:0000313" key="3">
    <source>
        <dbReference type="Ensembl" id="ENSAOWP00000001005.1"/>
    </source>
</evidence>
<dbReference type="Proteomes" id="UP000694424">
    <property type="component" value="Unplaced"/>
</dbReference>
<name>A0A8B9NVE1_APTOW</name>
<dbReference type="SUPFAM" id="SSF47113">
    <property type="entry name" value="Histone-fold"/>
    <property type="match status" value="1"/>
</dbReference>
<evidence type="ECO:0000313" key="4">
    <source>
        <dbReference type="Proteomes" id="UP000694424"/>
    </source>
</evidence>
<comment type="subunit">
    <text evidence="1">The nucleosome is a histone octamer containing two molecules each of H2A, H2B, H3 and H4 assembled in one H3-H4 heterotetramer and two H2A-H2B heterodimers. The octamer wraps approximately 147 bp of DNA.</text>
</comment>
<reference evidence="3" key="2">
    <citation type="submission" date="2025-09" db="UniProtKB">
        <authorList>
            <consortium name="Ensembl"/>
        </authorList>
    </citation>
    <scope>IDENTIFICATION</scope>
</reference>
<dbReference type="PRINTS" id="PR00620">
    <property type="entry name" value="HISTONEH2A"/>
</dbReference>
<proteinExistence type="inferred from homology"/>
<keyword evidence="1" id="KW-0544">Nucleosome core</keyword>
<feature type="region of interest" description="Disordered" evidence="2">
    <location>
        <begin position="91"/>
        <end position="149"/>
    </location>
</feature>
<protein>
    <recommendedName>
        <fullName evidence="1">Histone H2A</fullName>
    </recommendedName>
</protein>
<organism evidence="3 4">
    <name type="scientific">Apteryx owenii</name>
    <name type="common">Little spotted kiwi</name>
    <dbReference type="NCBI Taxonomy" id="8824"/>
    <lineage>
        <taxon>Eukaryota</taxon>
        <taxon>Metazoa</taxon>
        <taxon>Chordata</taxon>
        <taxon>Craniata</taxon>
        <taxon>Vertebrata</taxon>
        <taxon>Euteleostomi</taxon>
        <taxon>Archelosauria</taxon>
        <taxon>Archosauria</taxon>
        <taxon>Dinosauria</taxon>
        <taxon>Saurischia</taxon>
        <taxon>Theropoda</taxon>
        <taxon>Coelurosauria</taxon>
        <taxon>Aves</taxon>
        <taxon>Palaeognathae</taxon>
        <taxon>Apterygiformes</taxon>
        <taxon>Apterygidae</taxon>
        <taxon>Apteryx</taxon>
    </lineage>
</organism>
<dbReference type="PANTHER" id="PTHR23430">
    <property type="entry name" value="HISTONE H2A"/>
    <property type="match status" value="1"/>
</dbReference>
<sequence length="149" mass="16461">GGPWRQLERCRSVQSRVSRSSRTGLLFPVSHIDRLLCRGCFAKRIGAAAPIYLAAVLQCVTQHTVEVAGKISKENKKQCISPRHLQLAAQSSPELKQLLRGAPRHRGSTVPCSQPVASPRNKKKKRKSEKRWLRQKAAAAHVPTPASSK</sequence>
<dbReference type="InterPro" id="IPR002119">
    <property type="entry name" value="Histone_H2A"/>
</dbReference>
<keyword evidence="1" id="KW-0238">DNA-binding</keyword>
<dbReference type="GO" id="GO:0003677">
    <property type="term" value="F:DNA binding"/>
    <property type="evidence" value="ECO:0007669"/>
    <property type="project" value="UniProtKB-KW"/>
</dbReference>
<reference evidence="3" key="1">
    <citation type="submission" date="2025-08" db="UniProtKB">
        <authorList>
            <consortium name="Ensembl"/>
        </authorList>
    </citation>
    <scope>IDENTIFICATION</scope>
</reference>
<dbReference type="GO" id="GO:0000786">
    <property type="term" value="C:nucleosome"/>
    <property type="evidence" value="ECO:0007669"/>
    <property type="project" value="UniProtKB-KW"/>
</dbReference>
<evidence type="ECO:0000256" key="1">
    <source>
        <dbReference type="RuleBase" id="RU003767"/>
    </source>
</evidence>
<keyword evidence="4" id="KW-1185">Reference proteome</keyword>